<dbReference type="SMART" id="SM00852">
    <property type="entry name" value="MoCF_biosynth"/>
    <property type="match status" value="1"/>
</dbReference>
<dbReference type="Gene3D" id="3.90.105.10">
    <property type="entry name" value="Molybdopterin biosynthesis moea protein, domain 2"/>
    <property type="match status" value="1"/>
</dbReference>
<dbReference type="InterPro" id="IPR024370">
    <property type="entry name" value="PBP_domain"/>
</dbReference>
<dbReference type="Gene3D" id="2.40.340.10">
    <property type="entry name" value="MoeA, C-terminal, domain IV"/>
    <property type="match status" value="1"/>
</dbReference>
<evidence type="ECO:0000313" key="9">
    <source>
        <dbReference type="Proteomes" id="UP000198925"/>
    </source>
</evidence>
<evidence type="ECO:0000313" key="8">
    <source>
        <dbReference type="EMBL" id="SDD52692.1"/>
    </source>
</evidence>
<dbReference type="InterPro" id="IPR005111">
    <property type="entry name" value="MoeA_C_domain_IV"/>
</dbReference>
<keyword evidence="9" id="KW-1185">Reference proteome</keyword>
<dbReference type="EMBL" id="FMZX01000009">
    <property type="protein sequence ID" value="SDD52692.1"/>
    <property type="molecule type" value="Genomic_DNA"/>
</dbReference>
<keyword evidence="6" id="KW-0479">Metal-binding</keyword>
<proteinExistence type="inferred from homology"/>
<dbReference type="NCBIfam" id="TIGR00177">
    <property type="entry name" value="molyb_syn"/>
    <property type="match status" value="1"/>
</dbReference>
<dbReference type="PANTHER" id="PTHR10192">
    <property type="entry name" value="MOLYBDOPTERIN BIOSYNTHESIS PROTEIN"/>
    <property type="match status" value="1"/>
</dbReference>
<dbReference type="Pfam" id="PF12727">
    <property type="entry name" value="PBP_like"/>
    <property type="match status" value="1"/>
</dbReference>
<dbReference type="UniPathway" id="UPA00344"/>
<dbReference type="Pfam" id="PF03454">
    <property type="entry name" value="MoeA_C"/>
    <property type="match status" value="1"/>
</dbReference>
<dbReference type="InterPro" id="IPR038987">
    <property type="entry name" value="MoeA-like"/>
</dbReference>
<keyword evidence="6" id="KW-0808">Transferase</keyword>
<dbReference type="PROSITE" id="PS01079">
    <property type="entry name" value="MOCF_BIOSYNTHESIS_2"/>
    <property type="match status" value="1"/>
</dbReference>
<dbReference type="GO" id="GO:0005737">
    <property type="term" value="C:cytoplasm"/>
    <property type="evidence" value="ECO:0007669"/>
    <property type="project" value="TreeGrafter"/>
</dbReference>
<comment type="similarity">
    <text evidence="3 6">Belongs to the MoeA family.</text>
</comment>
<dbReference type="Gene3D" id="3.40.980.10">
    <property type="entry name" value="MoaB/Mog-like domain"/>
    <property type="match status" value="1"/>
</dbReference>
<feature type="domain" description="MoaB/Mog" evidence="7">
    <location>
        <begin position="162"/>
        <end position="301"/>
    </location>
</feature>
<sequence length="609" mass="61962">MPLAAALGRVTARSLAAVADAPPFDRASMDGFALRAADTLGATEAAPRRLRLNAELLTCGVAPAIAIEAGTATAIATGGVIPRGADAVVMVEQTETEEGPEGPVVLVRRAAAPGQAIAHAGSDIARGETVLRAGALITSREIGMLAAAGLAMVPVVRRPRVAILSTGDELVPPGAPLPPGGIYDSNAAILAAAVAEHGGEPVPMGIHRDNEAVLEAALCRALEAADMVVMSGGTSKGAGDVSHRILGRLLPPGVLVHGVALKPGKPLCLGAVGRKPVAVLPGFPTSAVFTFQEFAAPVIRALAGLPPRSEAATEAWLAVRTPSEAGRTEYVMVSLAEDATGGLAAWPLGKGSGSVTAFSQADGFFAIPAEEQGASAGSLQSIRLIGGAHALPELTIIGSHCTGLDAILDLLAAEGIRGRSLAVGSLGGLAAAKRGECDFAPAHLLDPKTGRYNRPFLAPGLTLVPGWRRVQGVVFRPDDTRFTELDGRAAVRRGAADPGLLLVNRNAGSGTRILLDGLLGGAKPPGYANQPKSHNAVAAAVAQGRADWGVAIRSVAEAYGLGFAPLTDEHYDFFLPEARAERPAVRAFLAALASEAGQARLRGLGFSPA</sequence>
<evidence type="ECO:0000256" key="1">
    <source>
        <dbReference type="ARBA" id="ARBA00002901"/>
    </source>
</evidence>
<dbReference type="SUPFAM" id="SSF63882">
    <property type="entry name" value="MoeA N-terminal region -like"/>
    <property type="match status" value="1"/>
</dbReference>
<dbReference type="GO" id="GO:0061599">
    <property type="term" value="F:molybdopterin molybdotransferase activity"/>
    <property type="evidence" value="ECO:0007669"/>
    <property type="project" value="UniProtKB-UniRule"/>
</dbReference>
<dbReference type="GO" id="GO:0046872">
    <property type="term" value="F:metal ion binding"/>
    <property type="evidence" value="ECO:0007669"/>
    <property type="project" value="UniProtKB-UniRule"/>
</dbReference>
<dbReference type="InterPro" id="IPR001453">
    <property type="entry name" value="MoaB/Mog_dom"/>
</dbReference>
<name>A0A1G6VGB1_9PROT</name>
<dbReference type="InterPro" id="IPR036688">
    <property type="entry name" value="MoeA_C_domain_IV_sf"/>
</dbReference>
<comment type="function">
    <text evidence="1 6">Catalyzes the insertion of molybdate into adenylated molybdopterin with the concomitant release of AMP.</text>
</comment>
<dbReference type="SUPFAM" id="SSF53850">
    <property type="entry name" value="Periplasmic binding protein-like II"/>
    <property type="match status" value="1"/>
</dbReference>
<dbReference type="SUPFAM" id="SSF63867">
    <property type="entry name" value="MoeA C-terminal domain-like"/>
    <property type="match status" value="1"/>
</dbReference>
<protein>
    <recommendedName>
        <fullName evidence="6">Molybdopterin molybdenumtransferase</fullName>
        <ecNumber evidence="6">2.10.1.1</ecNumber>
    </recommendedName>
</protein>
<keyword evidence="6" id="KW-0460">Magnesium</keyword>
<comment type="catalytic activity">
    <reaction evidence="5">
        <text>adenylyl-molybdopterin + molybdate = Mo-molybdopterin + AMP + H(+)</text>
        <dbReference type="Rhea" id="RHEA:35047"/>
        <dbReference type="ChEBI" id="CHEBI:15378"/>
        <dbReference type="ChEBI" id="CHEBI:36264"/>
        <dbReference type="ChEBI" id="CHEBI:62727"/>
        <dbReference type="ChEBI" id="CHEBI:71302"/>
        <dbReference type="ChEBI" id="CHEBI:456215"/>
        <dbReference type="EC" id="2.10.1.1"/>
    </reaction>
</comment>
<evidence type="ECO:0000259" key="7">
    <source>
        <dbReference type="SMART" id="SM00852"/>
    </source>
</evidence>
<organism evidence="8 9">
    <name type="scientific">Belnapia rosea</name>
    <dbReference type="NCBI Taxonomy" id="938405"/>
    <lineage>
        <taxon>Bacteria</taxon>
        <taxon>Pseudomonadati</taxon>
        <taxon>Pseudomonadota</taxon>
        <taxon>Alphaproteobacteria</taxon>
        <taxon>Acetobacterales</taxon>
        <taxon>Roseomonadaceae</taxon>
        <taxon>Belnapia</taxon>
    </lineage>
</organism>
<evidence type="ECO:0000256" key="3">
    <source>
        <dbReference type="ARBA" id="ARBA00010763"/>
    </source>
</evidence>
<gene>
    <name evidence="8" type="ORF">SAMN04487779_100939</name>
</gene>
<dbReference type="Pfam" id="PF03453">
    <property type="entry name" value="MoeA_N"/>
    <property type="match status" value="1"/>
</dbReference>
<dbReference type="SUPFAM" id="SSF53218">
    <property type="entry name" value="Molybdenum cofactor biosynthesis proteins"/>
    <property type="match status" value="1"/>
</dbReference>
<dbReference type="InterPro" id="IPR008284">
    <property type="entry name" value="MoCF_biosynth_CS"/>
</dbReference>
<dbReference type="Proteomes" id="UP000198925">
    <property type="component" value="Unassembled WGS sequence"/>
</dbReference>
<evidence type="ECO:0000256" key="2">
    <source>
        <dbReference type="ARBA" id="ARBA00005046"/>
    </source>
</evidence>
<evidence type="ECO:0000256" key="6">
    <source>
        <dbReference type="RuleBase" id="RU365090"/>
    </source>
</evidence>
<comment type="pathway">
    <text evidence="2 6">Cofactor biosynthesis; molybdopterin biosynthesis.</text>
</comment>
<dbReference type="InterPro" id="IPR036135">
    <property type="entry name" value="MoeA_linker/N_sf"/>
</dbReference>
<keyword evidence="6" id="KW-0500">Molybdenum</keyword>
<accession>A0A1G6VGB1</accession>
<dbReference type="Pfam" id="PF00994">
    <property type="entry name" value="MoCF_biosynth"/>
    <property type="match status" value="1"/>
</dbReference>
<comment type="cofactor">
    <cofactor evidence="6">
        <name>Mg(2+)</name>
        <dbReference type="ChEBI" id="CHEBI:18420"/>
    </cofactor>
</comment>
<evidence type="ECO:0000256" key="5">
    <source>
        <dbReference type="ARBA" id="ARBA00047317"/>
    </source>
</evidence>
<dbReference type="EC" id="2.10.1.1" evidence="6"/>
<dbReference type="NCBIfam" id="NF011068">
    <property type="entry name" value="PRK14498.1"/>
    <property type="match status" value="1"/>
</dbReference>
<dbReference type="CDD" id="cd00887">
    <property type="entry name" value="MoeA"/>
    <property type="match status" value="1"/>
</dbReference>
<dbReference type="NCBIfam" id="NF045515">
    <property type="entry name" value="Glp_gephyrin"/>
    <property type="match status" value="1"/>
</dbReference>
<dbReference type="Gene3D" id="2.170.190.11">
    <property type="entry name" value="Molybdopterin biosynthesis moea protein, domain 3"/>
    <property type="match status" value="1"/>
</dbReference>
<dbReference type="InterPro" id="IPR036425">
    <property type="entry name" value="MoaB/Mog-like_dom_sf"/>
</dbReference>
<dbReference type="AlphaFoldDB" id="A0A1G6VGB1"/>
<keyword evidence="4 6" id="KW-0501">Molybdenum cofactor biosynthesis</keyword>
<dbReference type="STRING" id="938405.SAMN02927895_01436"/>
<dbReference type="InterPro" id="IPR005110">
    <property type="entry name" value="MoeA_linker/N"/>
</dbReference>
<dbReference type="PANTHER" id="PTHR10192:SF5">
    <property type="entry name" value="GEPHYRIN"/>
    <property type="match status" value="1"/>
</dbReference>
<reference evidence="8 9" key="1">
    <citation type="submission" date="2016-10" db="EMBL/GenBank/DDBJ databases">
        <authorList>
            <person name="de Groot N.N."/>
        </authorList>
    </citation>
    <scope>NUCLEOTIDE SEQUENCE [LARGE SCALE GENOMIC DNA]</scope>
    <source>
        <strain evidence="8 9">CPCC 100156</strain>
    </source>
</reference>
<dbReference type="GO" id="GO:0006777">
    <property type="term" value="P:Mo-molybdopterin cofactor biosynthetic process"/>
    <property type="evidence" value="ECO:0007669"/>
    <property type="project" value="UniProtKB-UniRule"/>
</dbReference>
<evidence type="ECO:0000256" key="4">
    <source>
        <dbReference type="ARBA" id="ARBA00023150"/>
    </source>
</evidence>